<dbReference type="AlphaFoldDB" id="A0A4R7W581"/>
<sequence length="237" mass="24849">MSRIHPTAVVACDAVVADDVVIGPYAVVHPYVRLAAGVRVDAHAVLGGDPQDLSFAGGVTWLEVGRDTVIREAAIVHRATSPDVPTRIGASCLIMGQVHVSHDCHLGDRVVVSQRTALAGHVTVETDAVLGGMTAVHQHVRIGRRAMVGALAKVTRDVLPFCAVDGNPATHRALNVVGLRRAGASAEDLRVLRQAYNRVRAGLSPDDRAGLAGQLAEFLDVPSPRGIAAFGRVRGVA</sequence>
<dbReference type="EMBL" id="SOCP01000001">
    <property type="protein sequence ID" value="TDV57722.1"/>
    <property type="molecule type" value="Genomic_DNA"/>
</dbReference>
<organism evidence="9 10">
    <name type="scientific">Actinophytocola oryzae</name>
    <dbReference type="NCBI Taxonomy" id="502181"/>
    <lineage>
        <taxon>Bacteria</taxon>
        <taxon>Bacillati</taxon>
        <taxon>Actinomycetota</taxon>
        <taxon>Actinomycetes</taxon>
        <taxon>Pseudonocardiales</taxon>
        <taxon>Pseudonocardiaceae</taxon>
    </lineage>
</organism>
<dbReference type="Gene3D" id="1.20.1180.10">
    <property type="entry name" value="Udp N-acetylglucosamine O-acyltransferase, C-terminal domain"/>
    <property type="match status" value="1"/>
</dbReference>
<dbReference type="InterPro" id="IPR011004">
    <property type="entry name" value="Trimer_LpxA-like_sf"/>
</dbReference>
<evidence type="ECO:0000256" key="5">
    <source>
        <dbReference type="ARBA" id="ARBA00022737"/>
    </source>
</evidence>
<dbReference type="PANTHER" id="PTHR43480">
    <property type="entry name" value="ACYL-[ACYL-CARRIER-PROTEIN]--UDP-N-ACETYLGLUCOSAMINE O-ACYLTRANSFERASE"/>
    <property type="match status" value="1"/>
</dbReference>
<dbReference type="PIRSF" id="PIRSF000456">
    <property type="entry name" value="UDP-GlcNAc_acltr"/>
    <property type="match status" value="1"/>
</dbReference>
<evidence type="ECO:0000256" key="1">
    <source>
        <dbReference type="ARBA" id="ARBA00022490"/>
    </source>
</evidence>
<dbReference type="GO" id="GO:0009245">
    <property type="term" value="P:lipid A biosynthetic process"/>
    <property type="evidence" value="ECO:0007669"/>
    <property type="project" value="UniProtKB-KW"/>
</dbReference>
<dbReference type="GO" id="GO:0008780">
    <property type="term" value="F:acyl-[acyl-carrier-protein]-UDP-N-acetylglucosamine O-acyltransferase activity"/>
    <property type="evidence" value="ECO:0007669"/>
    <property type="project" value="InterPro"/>
</dbReference>
<evidence type="ECO:0000256" key="3">
    <source>
        <dbReference type="ARBA" id="ARBA00022556"/>
    </source>
</evidence>
<evidence type="ECO:0000256" key="6">
    <source>
        <dbReference type="ARBA" id="ARBA00023098"/>
    </source>
</evidence>
<comment type="caution">
    <text evidence="9">The sequence shown here is derived from an EMBL/GenBank/DDBJ whole genome shotgun (WGS) entry which is preliminary data.</text>
</comment>
<keyword evidence="4 9" id="KW-0808">Transferase</keyword>
<dbReference type="Proteomes" id="UP000294927">
    <property type="component" value="Unassembled WGS sequence"/>
</dbReference>
<evidence type="ECO:0000313" key="9">
    <source>
        <dbReference type="EMBL" id="TDV57722.1"/>
    </source>
</evidence>
<name>A0A4R7W581_9PSEU</name>
<reference evidence="9 10" key="1">
    <citation type="submission" date="2019-03" db="EMBL/GenBank/DDBJ databases">
        <title>Genomic Encyclopedia of Archaeal and Bacterial Type Strains, Phase II (KMG-II): from individual species to whole genera.</title>
        <authorList>
            <person name="Goeker M."/>
        </authorList>
    </citation>
    <scope>NUCLEOTIDE SEQUENCE [LARGE SCALE GENOMIC DNA]</scope>
    <source>
        <strain evidence="9 10">DSM 45499</strain>
    </source>
</reference>
<evidence type="ECO:0000256" key="2">
    <source>
        <dbReference type="ARBA" id="ARBA00022516"/>
    </source>
</evidence>
<dbReference type="Gene3D" id="2.160.10.10">
    <property type="entry name" value="Hexapeptide repeat proteins"/>
    <property type="match status" value="1"/>
</dbReference>
<keyword evidence="10" id="KW-1185">Reference proteome</keyword>
<keyword evidence="2" id="KW-0444">Lipid biosynthesis</keyword>
<keyword evidence="1" id="KW-0963">Cytoplasm</keyword>
<dbReference type="InterPro" id="IPR029098">
    <property type="entry name" value="Acetyltransf_C"/>
</dbReference>
<proteinExistence type="predicted"/>
<evidence type="ECO:0000256" key="7">
    <source>
        <dbReference type="ARBA" id="ARBA00023315"/>
    </source>
</evidence>
<dbReference type="SUPFAM" id="SSF51161">
    <property type="entry name" value="Trimeric LpxA-like enzymes"/>
    <property type="match status" value="1"/>
</dbReference>
<dbReference type="PANTHER" id="PTHR43480:SF1">
    <property type="entry name" value="ACYL-[ACYL-CARRIER-PROTEIN]--UDP-N-ACETYLGLUCOSAMINE O-ACYLTRANSFERASE, MITOCHONDRIAL-RELATED"/>
    <property type="match status" value="1"/>
</dbReference>
<evidence type="ECO:0000313" key="10">
    <source>
        <dbReference type="Proteomes" id="UP000294927"/>
    </source>
</evidence>
<dbReference type="InterPro" id="IPR010137">
    <property type="entry name" value="Lipid_A_LpxA"/>
</dbReference>
<dbReference type="GO" id="GO:0016020">
    <property type="term" value="C:membrane"/>
    <property type="evidence" value="ECO:0007669"/>
    <property type="project" value="GOC"/>
</dbReference>
<dbReference type="Pfam" id="PF13720">
    <property type="entry name" value="Acetyltransf_11"/>
    <property type="match status" value="1"/>
</dbReference>
<keyword evidence="6" id="KW-0443">Lipid metabolism</keyword>
<dbReference type="NCBIfam" id="NF003657">
    <property type="entry name" value="PRK05289.1"/>
    <property type="match status" value="1"/>
</dbReference>
<evidence type="ECO:0000259" key="8">
    <source>
        <dbReference type="Pfam" id="PF13720"/>
    </source>
</evidence>
<accession>A0A4R7W581</accession>
<protein>
    <submittedName>
        <fullName evidence="9">Acyl-[acyl-carrier-protein]--UDP-N-acetylglucosamine O-acyltransferase</fullName>
    </submittedName>
</protein>
<keyword evidence="5" id="KW-0677">Repeat</keyword>
<dbReference type="InterPro" id="IPR037157">
    <property type="entry name" value="Acetyltransf_C_sf"/>
</dbReference>
<dbReference type="InterPro" id="IPR018357">
    <property type="entry name" value="Hexapep_transf_CS"/>
</dbReference>
<gene>
    <name evidence="9" type="ORF">CLV71_101595</name>
</gene>
<dbReference type="PROSITE" id="PS00101">
    <property type="entry name" value="HEXAPEP_TRANSFERASES"/>
    <property type="match status" value="1"/>
</dbReference>
<feature type="domain" description="UDP N-acetylglucosamine O-acyltransferase C-terminal" evidence="8">
    <location>
        <begin position="157"/>
        <end position="207"/>
    </location>
</feature>
<evidence type="ECO:0000256" key="4">
    <source>
        <dbReference type="ARBA" id="ARBA00022679"/>
    </source>
</evidence>
<keyword evidence="7 9" id="KW-0012">Acyltransferase</keyword>
<keyword evidence="3" id="KW-0441">Lipid A biosynthesis</keyword>